<dbReference type="InterPro" id="IPR000757">
    <property type="entry name" value="Beta-glucanase-like"/>
</dbReference>
<dbReference type="PROSITE" id="PS51762">
    <property type="entry name" value="GH16_2"/>
    <property type="match status" value="1"/>
</dbReference>
<dbReference type="EC" id="3.2.1.73" evidence="2"/>
<keyword evidence="5" id="KW-0812">Transmembrane</keyword>
<comment type="caution">
    <text evidence="7">The sequence shown here is derived from an EMBL/GenBank/DDBJ whole genome shotgun (WGS) entry which is preliminary data.</text>
</comment>
<keyword evidence="5" id="KW-0472">Membrane</keyword>
<keyword evidence="5" id="KW-1133">Transmembrane helix</keyword>
<evidence type="ECO:0000256" key="5">
    <source>
        <dbReference type="SAM" id="Phobius"/>
    </source>
</evidence>
<gene>
    <name evidence="7" type="ORF">GH808_00310</name>
</gene>
<evidence type="ECO:0000313" key="7">
    <source>
        <dbReference type="EMBL" id="MBC3802885.1"/>
    </source>
</evidence>
<keyword evidence="8" id="KW-1185">Reference proteome</keyword>
<dbReference type="SUPFAM" id="SSF49899">
    <property type="entry name" value="Concanavalin A-like lectins/glucanases"/>
    <property type="match status" value="1"/>
</dbReference>
<dbReference type="InterPro" id="IPR008264">
    <property type="entry name" value="Beta_glucanase"/>
</dbReference>
<accession>A0ABR6WR95</accession>
<dbReference type="Pfam" id="PF00722">
    <property type="entry name" value="Glyco_hydro_16"/>
    <property type="match status" value="1"/>
</dbReference>
<comment type="catalytic activity">
    <reaction evidence="1">
        <text>Hydrolysis of (1-&gt;4)-beta-D-glucosidic linkages in beta-D-glucans containing (1-&gt;3)- and (1-&gt;4)-bonds.</text>
        <dbReference type="EC" id="3.2.1.73"/>
    </reaction>
</comment>
<evidence type="ECO:0000256" key="2">
    <source>
        <dbReference type="ARBA" id="ARBA00012690"/>
    </source>
</evidence>
<dbReference type="Gene3D" id="2.60.120.200">
    <property type="match status" value="1"/>
</dbReference>
<evidence type="ECO:0000256" key="4">
    <source>
        <dbReference type="ARBA" id="ARBA00023295"/>
    </source>
</evidence>
<evidence type="ECO:0000313" key="8">
    <source>
        <dbReference type="Proteomes" id="UP000603234"/>
    </source>
</evidence>
<keyword evidence="4" id="KW-0326">Glycosidase</keyword>
<evidence type="ECO:0000259" key="6">
    <source>
        <dbReference type="PROSITE" id="PS51762"/>
    </source>
</evidence>
<name>A0ABR6WR95_9FIRM</name>
<feature type="transmembrane region" description="Helical" evidence="5">
    <location>
        <begin position="5"/>
        <end position="26"/>
    </location>
</feature>
<protein>
    <recommendedName>
        <fullName evidence="2">licheninase</fullName>
        <ecNumber evidence="2">3.2.1.73</ecNumber>
    </recommendedName>
</protein>
<dbReference type="EMBL" id="WJBC01000001">
    <property type="protein sequence ID" value="MBC3802885.1"/>
    <property type="molecule type" value="Genomic_DNA"/>
</dbReference>
<dbReference type="CDD" id="cd00413">
    <property type="entry name" value="Glyco_hydrolase_16"/>
    <property type="match status" value="1"/>
</dbReference>
<organism evidence="7 8">
    <name type="scientific">Acetobacterium fimetarium</name>
    <dbReference type="NCBI Taxonomy" id="52691"/>
    <lineage>
        <taxon>Bacteria</taxon>
        <taxon>Bacillati</taxon>
        <taxon>Bacillota</taxon>
        <taxon>Clostridia</taxon>
        <taxon>Eubacteriales</taxon>
        <taxon>Eubacteriaceae</taxon>
        <taxon>Acetobacterium</taxon>
    </lineage>
</organism>
<evidence type="ECO:0000256" key="3">
    <source>
        <dbReference type="ARBA" id="ARBA00022801"/>
    </source>
</evidence>
<dbReference type="RefSeq" id="WP_186840807.1">
    <property type="nucleotide sequence ID" value="NZ_WJBC01000001.1"/>
</dbReference>
<feature type="domain" description="GH16" evidence="6">
    <location>
        <begin position="124"/>
        <end position="342"/>
    </location>
</feature>
<keyword evidence="3" id="KW-0378">Hydrolase</keyword>
<sequence>MNRKYILLAAISVTAVCGIILVLFLANPITKVNNKNEERFKIDASYPSGAYFPLDNAVSSIDIKNNTKDTKEIWTDLKVLNRLDQVVYSEIKKSTAAGASEITQDIGWTIPQDVETGSYRIEITVWDQSPENKGATVLSKIQSTEKFMCYRTQEEFKKMDTTIWAVSNKTLGRTELKSKNVTVDNGKLKITMPARKLEGGEIATTASQGYGAYEIRMKLPNVPSSISGFFLYEAPDYEYEIDVEVHNQPDGKLLLTTYADGEAQNTYEGDLSFDPTAGFHNYRIEYYEERVDFYIDDIFITGWADGIPKEKMKLMINSWYPIWLDGTSAKEEQSLVVDWVRY</sequence>
<evidence type="ECO:0000256" key="1">
    <source>
        <dbReference type="ARBA" id="ARBA00000481"/>
    </source>
</evidence>
<dbReference type="PRINTS" id="PR00737">
    <property type="entry name" value="GLHYDRLASE16"/>
</dbReference>
<dbReference type="Proteomes" id="UP000603234">
    <property type="component" value="Unassembled WGS sequence"/>
</dbReference>
<dbReference type="InterPro" id="IPR013320">
    <property type="entry name" value="ConA-like_dom_sf"/>
</dbReference>
<proteinExistence type="predicted"/>
<reference evidence="7 8" key="1">
    <citation type="journal article" date="2020" name="mSystems">
        <title>Defining Genomic and Predicted Metabolic Features of the Acetobacterium Genus.</title>
        <authorList>
            <person name="Ross D.E."/>
            <person name="Marshall C.W."/>
            <person name="Gulliver D."/>
            <person name="May H.D."/>
            <person name="Norman R.S."/>
        </authorList>
    </citation>
    <scope>NUCLEOTIDE SEQUENCE [LARGE SCALE GENOMIC DNA]</scope>
    <source>
        <strain evidence="7 8">DSM 8238</strain>
    </source>
</reference>